<feature type="domain" description="Thioredoxin" evidence="4">
    <location>
        <begin position="16"/>
        <end position="127"/>
    </location>
</feature>
<dbReference type="InParanoid" id="A0A6P7K824"/>
<dbReference type="NCBIfam" id="TIGR01068">
    <property type="entry name" value="thioredoxin"/>
    <property type="match status" value="1"/>
</dbReference>
<accession>A0A6P7K824</accession>
<dbReference type="PROSITE" id="PS51352">
    <property type="entry name" value="THIOREDOXIN_2"/>
    <property type="match status" value="2"/>
</dbReference>
<keyword evidence="1" id="KW-0702">S-nitrosylation</keyword>
<dbReference type="InterPro" id="IPR036249">
    <property type="entry name" value="Thioredoxin-like_sf"/>
</dbReference>
<evidence type="ECO:0000256" key="2">
    <source>
        <dbReference type="ARBA" id="ARBA00023157"/>
    </source>
</evidence>
<name>A0A6P7K824_9TELE</name>
<sequence>MLSNLTRWWYKSEQAAVNGAFLTDNLFPNPETSTVTMVREVGSLDEFKAILKEAGDKLVVVDFTATWCGPCKQIGPEFVKESEKPENKDVIFLKVDVDEAEDVSSACGISCMPTFQFYKNGEKVFEFSGANPKQLVQQLEQTKEKIHQKVTMVPYVKNLAEFQAKLKEAGDRLVVVDFTASWCGPCKMIGPKFEQLSEKSEYKDVIFLKVDVDNAEDVSAHYQIRAMPTFLFFRNGQKVGEVVGAKEENIVEKLNALKNN</sequence>
<evidence type="ECO:0000256" key="1">
    <source>
        <dbReference type="ARBA" id="ARBA00022799"/>
    </source>
</evidence>
<dbReference type="OrthoDB" id="2121326at2759"/>
<gene>
    <name evidence="6" type="primary">txnb</name>
</gene>
<dbReference type="InterPro" id="IPR005746">
    <property type="entry name" value="Thioredoxin"/>
</dbReference>
<dbReference type="RefSeq" id="XP_028285603.1">
    <property type="nucleotide sequence ID" value="XM_028429802.1"/>
</dbReference>
<proteinExistence type="predicted"/>
<feature type="domain" description="Thioredoxin" evidence="4">
    <location>
        <begin position="128"/>
        <end position="259"/>
    </location>
</feature>
<evidence type="ECO:0000256" key="3">
    <source>
        <dbReference type="ARBA" id="ARBA00023284"/>
    </source>
</evidence>
<keyword evidence="3" id="KW-0676">Redox-active center</keyword>
<keyword evidence="2" id="KW-1015">Disulfide bond</keyword>
<evidence type="ECO:0000313" key="6">
    <source>
        <dbReference type="RefSeq" id="XP_028285603.1"/>
    </source>
</evidence>
<organism evidence="5 6">
    <name type="scientific">Parambassis ranga</name>
    <name type="common">Indian glassy fish</name>
    <dbReference type="NCBI Taxonomy" id="210632"/>
    <lineage>
        <taxon>Eukaryota</taxon>
        <taxon>Metazoa</taxon>
        <taxon>Chordata</taxon>
        <taxon>Craniata</taxon>
        <taxon>Vertebrata</taxon>
        <taxon>Euteleostomi</taxon>
        <taxon>Actinopterygii</taxon>
        <taxon>Neopterygii</taxon>
        <taxon>Teleostei</taxon>
        <taxon>Neoteleostei</taxon>
        <taxon>Acanthomorphata</taxon>
        <taxon>Ovalentaria</taxon>
        <taxon>Ambassidae</taxon>
        <taxon>Parambassis</taxon>
    </lineage>
</organism>
<reference evidence="6" key="1">
    <citation type="submission" date="2025-08" db="UniProtKB">
        <authorList>
            <consortium name="RefSeq"/>
        </authorList>
    </citation>
    <scope>IDENTIFICATION</scope>
</reference>
<dbReference type="PROSITE" id="PS00194">
    <property type="entry name" value="THIOREDOXIN_1"/>
    <property type="match status" value="2"/>
</dbReference>
<dbReference type="GO" id="GO:0015035">
    <property type="term" value="F:protein-disulfide reductase activity"/>
    <property type="evidence" value="ECO:0007669"/>
    <property type="project" value="InterPro"/>
</dbReference>
<dbReference type="FunFam" id="3.40.30.10:FF:000245">
    <property type="entry name" value="Thioredoxin"/>
    <property type="match status" value="2"/>
</dbReference>
<dbReference type="PRINTS" id="PR00421">
    <property type="entry name" value="THIOREDOXIN"/>
</dbReference>
<evidence type="ECO:0000313" key="5">
    <source>
        <dbReference type="Proteomes" id="UP000515145"/>
    </source>
</evidence>
<evidence type="ECO:0000259" key="4">
    <source>
        <dbReference type="PROSITE" id="PS51352"/>
    </source>
</evidence>
<dbReference type="Pfam" id="PF00085">
    <property type="entry name" value="Thioredoxin"/>
    <property type="match status" value="2"/>
</dbReference>
<dbReference type="Gene3D" id="3.40.30.10">
    <property type="entry name" value="Glutaredoxin"/>
    <property type="match status" value="2"/>
</dbReference>
<dbReference type="SUPFAM" id="SSF52833">
    <property type="entry name" value="Thioredoxin-like"/>
    <property type="match status" value="2"/>
</dbReference>
<dbReference type="InterPro" id="IPR017937">
    <property type="entry name" value="Thioredoxin_CS"/>
</dbReference>
<protein>
    <submittedName>
        <fullName evidence="6">Thioredoxin b</fullName>
    </submittedName>
</protein>
<dbReference type="AlphaFoldDB" id="A0A6P7K824"/>
<dbReference type="PANTHER" id="PTHR46115">
    <property type="entry name" value="THIOREDOXIN-LIKE PROTEIN 1"/>
    <property type="match status" value="1"/>
</dbReference>
<dbReference type="GeneID" id="114451223"/>
<dbReference type="Proteomes" id="UP000515145">
    <property type="component" value="Chromosome 18"/>
</dbReference>
<keyword evidence="5" id="KW-1185">Reference proteome</keyword>
<dbReference type="CDD" id="cd02947">
    <property type="entry name" value="TRX_family"/>
    <property type="match status" value="2"/>
</dbReference>
<dbReference type="InterPro" id="IPR013766">
    <property type="entry name" value="Thioredoxin_domain"/>
</dbReference>
<dbReference type="CTD" id="436734"/>